<dbReference type="GO" id="GO:0008713">
    <property type="term" value="F:ADP-heptose-lipopolysaccharide heptosyltransferase activity"/>
    <property type="evidence" value="ECO:0007669"/>
    <property type="project" value="TreeGrafter"/>
</dbReference>
<dbReference type="CDD" id="cd03789">
    <property type="entry name" value="GT9_LPS_heptosyltransferase"/>
    <property type="match status" value="1"/>
</dbReference>
<evidence type="ECO:0000256" key="3">
    <source>
        <dbReference type="ARBA" id="ARBA00022475"/>
    </source>
</evidence>
<dbReference type="InterPro" id="IPR011908">
    <property type="entry name" value="LipoPS_heptosylTferase-I"/>
</dbReference>
<comment type="catalytic activity">
    <reaction evidence="12">
        <text>an alpha-Kdo-(2-&gt;4)-alpha-Kdo-(2-&gt;6)-lipid A + ADP-L-glycero-beta-D-manno-heptose = an L-alpha-D-Hep-(1-&gt;5)-[alpha-Kdo-(2-&gt;4)]-alpha-Kdo-(2-&gt;6)-lipid A + ADP + H(+)</text>
        <dbReference type="Rhea" id="RHEA:74067"/>
        <dbReference type="ChEBI" id="CHEBI:15378"/>
        <dbReference type="ChEBI" id="CHEBI:61506"/>
        <dbReference type="ChEBI" id="CHEBI:176431"/>
        <dbReference type="ChEBI" id="CHEBI:193068"/>
        <dbReference type="ChEBI" id="CHEBI:456216"/>
        <dbReference type="EC" id="2.4.99.23"/>
    </reaction>
</comment>
<dbReference type="GO" id="GO:0005829">
    <property type="term" value="C:cytosol"/>
    <property type="evidence" value="ECO:0007669"/>
    <property type="project" value="TreeGrafter"/>
</dbReference>
<dbReference type="InterPro" id="IPR002201">
    <property type="entry name" value="Glyco_trans_9"/>
</dbReference>
<comment type="pathway">
    <text evidence="2">Bacterial outer membrane biogenesis; LPS core biosynthesis.</text>
</comment>
<keyword evidence="5 13" id="KW-0328">Glycosyltransferase</keyword>
<evidence type="ECO:0000313" key="13">
    <source>
        <dbReference type="EMBL" id="SFV60241.1"/>
    </source>
</evidence>
<sequence length="333" mass="37864">MNREIKRIAIVRLSALGDIVNSAVVVQFIKQKYPNAKIDWITEEIFGDIVTIIEGVQEVHTINLKQLKREKSFKLLKQNISKLRTLGEYDSIIDMQGLLKSAIVARLIGKNTHGFDKDSTRESLASLFYKTTSHIAYSQNIVKRNCGVVGDALGFTITDKMILEKKALFQVTQSYQLCGKKRNIAFVIGASWQSKIYPKEQFAKICNTLEEQTFIIWGNESERADAEWICKHSEYAELAPAMDLKELVAFISHLDLVIGNDTGPTHIAWAQNIPSITLFGPTNRRMLYETPKNRAIESPSNVNIMKIDKNDFSIREIPYEKIIKEARRLLDGL</sequence>
<dbReference type="GO" id="GO:0009244">
    <property type="term" value="P:lipopolysaccharide core region biosynthetic process"/>
    <property type="evidence" value="ECO:0007669"/>
    <property type="project" value="InterPro"/>
</dbReference>
<dbReference type="PANTHER" id="PTHR30160:SF19">
    <property type="entry name" value="LIPOPOLYSACCHARIDE HEPTOSYLTRANSFERASE 1"/>
    <property type="match status" value="1"/>
</dbReference>
<evidence type="ECO:0000256" key="6">
    <source>
        <dbReference type="ARBA" id="ARBA00022679"/>
    </source>
</evidence>
<protein>
    <recommendedName>
        <fullName evidence="10">Lipopolysaccharide heptosyltransferase 1</fullName>
        <ecNumber evidence="9">2.4.99.23</ecNumber>
    </recommendedName>
    <alternativeName>
        <fullName evidence="11">ADP-heptose:lipopolysaccharide heptosyltransferase I</fullName>
    </alternativeName>
</protein>
<keyword evidence="8" id="KW-0472">Membrane</keyword>
<dbReference type="SUPFAM" id="SSF53756">
    <property type="entry name" value="UDP-Glycosyltransferase/glycogen phosphorylase"/>
    <property type="match status" value="1"/>
</dbReference>
<organism evidence="13">
    <name type="scientific">hydrothermal vent metagenome</name>
    <dbReference type="NCBI Taxonomy" id="652676"/>
    <lineage>
        <taxon>unclassified sequences</taxon>
        <taxon>metagenomes</taxon>
        <taxon>ecological metagenomes</taxon>
    </lineage>
</organism>
<gene>
    <name evidence="13" type="ORF">MNB_SM-5-908</name>
</gene>
<keyword evidence="6 13" id="KW-0808">Transferase</keyword>
<dbReference type="AlphaFoldDB" id="A0A1W1C3F2"/>
<dbReference type="Gene3D" id="3.40.50.2000">
    <property type="entry name" value="Glycogen Phosphorylase B"/>
    <property type="match status" value="2"/>
</dbReference>
<evidence type="ECO:0000256" key="9">
    <source>
        <dbReference type="ARBA" id="ARBA00044041"/>
    </source>
</evidence>
<dbReference type="Pfam" id="PF01075">
    <property type="entry name" value="Glyco_transf_9"/>
    <property type="match status" value="1"/>
</dbReference>
<dbReference type="NCBIfam" id="TIGR02193">
    <property type="entry name" value="heptsyl_trn_I"/>
    <property type="match status" value="1"/>
</dbReference>
<dbReference type="GO" id="GO:0005886">
    <property type="term" value="C:plasma membrane"/>
    <property type="evidence" value="ECO:0007669"/>
    <property type="project" value="UniProtKB-SubCell"/>
</dbReference>
<keyword evidence="4" id="KW-0997">Cell inner membrane</keyword>
<evidence type="ECO:0000256" key="10">
    <source>
        <dbReference type="ARBA" id="ARBA00044190"/>
    </source>
</evidence>
<dbReference type="EC" id="2.4.99.23" evidence="9"/>
<keyword evidence="3" id="KW-1003">Cell membrane</keyword>
<evidence type="ECO:0000256" key="5">
    <source>
        <dbReference type="ARBA" id="ARBA00022676"/>
    </source>
</evidence>
<reference evidence="13" key="1">
    <citation type="submission" date="2016-10" db="EMBL/GenBank/DDBJ databases">
        <authorList>
            <person name="de Groot N.N."/>
        </authorList>
    </citation>
    <scope>NUCLEOTIDE SEQUENCE</scope>
</reference>
<dbReference type="PANTHER" id="PTHR30160">
    <property type="entry name" value="TETRAACYLDISACCHARIDE 4'-KINASE-RELATED"/>
    <property type="match status" value="1"/>
</dbReference>
<dbReference type="EMBL" id="FPHH01000058">
    <property type="protein sequence ID" value="SFV60241.1"/>
    <property type="molecule type" value="Genomic_DNA"/>
</dbReference>
<evidence type="ECO:0000256" key="4">
    <source>
        <dbReference type="ARBA" id="ARBA00022519"/>
    </source>
</evidence>
<accession>A0A1W1C3F2</accession>
<proteinExistence type="predicted"/>
<evidence type="ECO:0000256" key="12">
    <source>
        <dbReference type="ARBA" id="ARBA00049201"/>
    </source>
</evidence>
<evidence type="ECO:0000256" key="11">
    <source>
        <dbReference type="ARBA" id="ARBA00044330"/>
    </source>
</evidence>
<name>A0A1W1C3F2_9ZZZZ</name>
<comment type="subcellular location">
    <subcellularLocation>
        <location evidence="1">Cell inner membrane</location>
        <topology evidence="1">Peripheral membrane protein</topology>
        <orientation evidence="1">Cytoplasmic side</orientation>
    </subcellularLocation>
</comment>
<evidence type="ECO:0000256" key="8">
    <source>
        <dbReference type="ARBA" id="ARBA00023136"/>
    </source>
</evidence>
<dbReference type="InterPro" id="IPR051199">
    <property type="entry name" value="LPS_LOS_Heptosyltrfase"/>
</dbReference>
<keyword evidence="7" id="KW-0448">Lipopolysaccharide biosynthesis</keyword>
<evidence type="ECO:0000256" key="7">
    <source>
        <dbReference type="ARBA" id="ARBA00022985"/>
    </source>
</evidence>
<evidence type="ECO:0000256" key="2">
    <source>
        <dbReference type="ARBA" id="ARBA00004713"/>
    </source>
</evidence>
<evidence type="ECO:0000256" key="1">
    <source>
        <dbReference type="ARBA" id="ARBA00004515"/>
    </source>
</evidence>